<dbReference type="EMBL" id="JAFCLK010000019">
    <property type="protein sequence ID" value="MBR1138119.1"/>
    <property type="molecule type" value="Genomic_DNA"/>
</dbReference>
<feature type="region of interest" description="Disordered" evidence="1">
    <location>
        <begin position="77"/>
        <end position="99"/>
    </location>
</feature>
<reference evidence="4" key="1">
    <citation type="journal article" date="2021" name="ISME J.">
        <title>Evolutionary origin and ecological implication of a unique nif island in free-living Bradyrhizobium lineages.</title>
        <authorList>
            <person name="Tao J."/>
        </authorList>
    </citation>
    <scope>NUCLEOTIDE SEQUENCE [LARGE SCALE GENOMIC DNA]</scope>
    <source>
        <strain evidence="4">SZCCT0094</strain>
    </source>
</reference>
<protein>
    <submittedName>
        <fullName evidence="3">Entry exclusion protein TrbK-alt</fullName>
    </submittedName>
</protein>
<sequence>MKWPRLIAVAVATLAVLSACTIPLRSGQDAETRQQAPKSNTLDETLTRCRTVRPEQADAFAECRRLWSEGRRRFFGTILPATPSSGSPSPAPEPVERTR</sequence>
<keyword evidence="2" id="KW-0732">Signal</keyword>
<dbReference type="RefSeq" id="WP_211400644.1">
    <property type="nucleotide sequence ID" value="NZ_JAFCLK010000019.1"/>
</dbReference>
<organism evidence="3 4">
    <name type="scientific">Bradyrhizobium denitrificans</name>
    <dbReference type="NCBI Taxonomy" id="2734912"/>
    <lineage>
        <taxon>Bacteria</taxon>
        <taxon>Pseudomonadati</taxon>
        <taxon>Pseudomonadota</taxon>
        <taxon>Alphaproteobacteria</taxon>
        <taxon>Hyphomicrobiales</taxon>
        <taxon>Nitrobacteraceae</taxon>
        <taxon>Bradyrhizobium</taxon>
    </lineage>
</organism>
<dbReference type="NCBIfam" id="TIGR04360">
    <property type="entry name" value="other_trbK"/>
    <property type="match status" value="1"/>
</dbReference>
<dbReference type="InterPro" id="IPR027587">
    <property type="entry name" value="TrbK"/>
</dbReference>
<evidence type="ECO:0000313" key="4">
    <source>
        <dbReference type="Proteomes" id="UP001314635"/>
    </source>
</evidence>
<proteinExistence type="predicted"/>
<dbReference type="PROSITE" id="PS51257">
    <property type="entry name" value="PROKAR_LIPOPROTEIN"/>
    <property type="match status" value="1"/>
</dbReference>
<keyword evidence="4" id="KW-1185">Reference proteome</keyword>
<name>A0ABS5GA26_9BRAD</name>
<evidence type="ECO:0000256" key="1">
    <source>
        <dbReference type="SAM" id="MobiDB-lite"/>
    </source>
</evidence>
<comment type="caution">
    <text evidence="3">The sequence shown here is derived from an EMBL/GenBank/DDBJ whole genome shotgun (WGS) entry which is preliminary data.</text>
</comment>
<dbReference type="Proteomes" id="UP001314635">
    <property type="component" value="Unassembled WGS sequence"/>
</dbReference>
<evidence type="ECO:0000313" key="3">
    <source>
        <dbReference type="EMBL" id="MBR1138119.1"/>
    </source>
</evidence>
<feature type="signal peptide" evidence="2">
    <location>
        <begin position="1"/>
        <end position="21"/>
    </location>
</feature>
<accession>A0ABS5GA26</accession>
<gene>
    <name evidence="3" type="primary">trbK-alt</name>
    <name evidence="3" type="ORF">JQ619_20300</name>
</gene>
<dbReference type="Pfam" id="PF20084">
    <property type="entry name" value="TrbK"/>
    <property type="match status" value="1"/>
</dbReference>
<evidence type="ECO:0000256" key="2">
    <source>
        <dbReference type="SAM" id="SignalP"/>
    </source>
</evidence>
<feature type="chain" id="PRO_5047526952" evidence="2">
    <location>
        <begin position="22"/>
        <end position="99"/>
    </location>
</feature>